<evidence type="ECO:0000256" key="1">
    <source>
        <dbReference type="SAM" id="Coils"/>
    </source>
</evidence>
<reference evidence="3" key="1">
    <citation type="submission" date="2020-07" db="EMBL/GenBank/DDBJ databases">
        <title>The High-quality genome of the commercially important snow crab, Chionoecetes opilio.</title>
        <authorList>
            <person name="Jeong J.-H."/>
            <person name="Ryu S."/>
        </authorList>
    </citation>
    <scope>NUCLEOTIDE SEQUENCE</scope>
    <source>
        <strain evidence="3">MADBK_172401_WGS</strain>
        <tissue evidence="3">Digestive gland</tissue>
    </source>
</reference>
<feature type="compositionally biased region" description="Polar residues" evidence="2">
    <location>
        <begin position="25"/>
        <end position="37"/>
    </location>
</feature>
<gene>
    <name evidence="3" type="primary">FAM13A</name>
    <name evidence="3" type="ORF">GWK47_015358</name>
</gene>
<evidence type="ECO:0000256" key="2">
    <source>
        <dbReference type="SAM" id="MobiDB-lite"/>
    </source>
</evidence>
<protein>
    <submittedName>
        <fullName evidence="3">Protein FAM13A</fullName>
    </submittedName>
</protein>
<feature type="compositionally biased region" description="Polar residues" evidence="2">
    <location>
        <begin position="234"/>
        <end position="243"/>
    </location>
</feature>
<dbReference type="PANTHER" id="PTHR15904">
    <property type="entry name" value="FAM13"/>
    <property type="match status" value="1"/>
</dbReference>
<feature type="compositionally biased region" description="Basic residues" evidence="2">
    <location>
        <begin position="219"/>
        <end position="232"/>
    </location>
</feature>
<feature type="compositionally biased region" description="Basic and acidic residues" evidence="2">
    <location>
        <begin position="70"/>
        <end position="80"/>
    </location>
</feature>
<name>A0A8J5CK63_CHIOP</name>
<feature type="compositionally biased region" description="Basic and acidic residues" evidence="2">
    <location>
        <begin position="98"/>
        <end position="117"/>
    </location>
</feature>
<feature type="region of interest" description="Disordered" evidence="2">
    <location>
        <begin position="130"/>
        <end position="311"/>
    </location>
</feature>
<feature type="coiled-coil region" evidence="1">
    <location>
        <begin position="378"/>
        <end position="438"/>
    </location>
</feature>
<dbReference type="Proteomes" id="UP000770661">
    <property type="component" value="Unassembled WGS sequence"/>
</dbReference>
<dbReference type="EMBL" id="JACEEZ010021060">
    <property type="protein sequence ID" value="KAG0713805.1"/>
    <property type="molecule type" value="Genomic_DNA"/>
</dbReference>
<feature type="region of interest" description="Disordered" evidence="2">
    <location>
        <begin position="595"/>
        <end position="625"/>
    </location>
</feature>
<keyword evidence="4" id="KW-1185">Reference proteome</keyword>
<accession>A0A8J5CK63</accession>
<dbReference type="OrthoDB" id="6340748at2759"/>
<organism evidence="3 4">
    <name type="scientific">Chionoecetes opilio</name>
    <name type="common">Atlantic snow crab</name>
    <name type="synonym">Cancer opilio</name>
    <dbReference type="NCBI Taxonomy" id="41210"/>
    <lineage>
        <taxon>Eukaryota</taxon>
        <taxon>Metazoa</taxon>
        <taxon>Ecdysozoa</taxon>
        <taxon>Arthropoda</taxon>
        <taxon>Crustacea</taxon>
        <taxon>Multicrustacea</taxon>
        <taxon>Malacostraca</taxon>
        <taxon>Eumalacostraca</taxon>
        <taxon>Eucarida</taxon>
        <taxon>Decapoda</taxon>
        <taxon>Pleocyemata</taxon>
        <taxon>Brachyura</taxon>
        <taxon>Eubrachyura</taxon>
        <taxon>Majoidea</taxon>
        <taxon>Majidae</taxon>
        <taxon>Chionoecetes</taxon>
    </lineage>
</organism>
<comment type="caution">
    <text evidence="3">The sequence shown here is derived from an EMBL/GenBank/DDBJ whole genome shotgun (WGS) entry which is preliminary data.</text>
</comment>
<feature type="compositionally biased region" description="Polar residues" evidence="2">
    <location>
        <begin position="595"/>
        <end position="617"/>
    </location>
</feature>
<dbReference type="PANTHER" id="PTHR15904:SF17">
    <property type="entry name" value="RHO-GAP DOMAIN-CONTAINING PROTEIN"/>
    <property type="match status" value="1"/>
</dbReference>
<feature type="compositionally biased region" description="Polar residues" evidence="2">
    <location>
        <begin position="158"/>
        <end position="181"/>
    </location>
</feature>
<evidence type="ECO:0000313" key="3">
    <source>
        <dbReference type="EMBL" id="KAG0713805.1"/>
    </source>
</evidence>
<dbReference type="InterPro" id="IPR039102">
    <property type="entry name" value="FAM13"/>
</dbReference>
<sequence length="637" mass="70544">MCKIQGKTVCTCGLSEVRSGGGKTVSGTAAWGSTSTIPGGGADPSRTPLPLDPASPVTHDPAAPGSSTHDPGDERLREAAQDSAAALHPHGLHRKRKEHADGKEGGEHDPKIIRSTKEIVANLDSIRPEAPTYKKEFLNSPADSFVSPEDDEDDDDFPSNQVDDTNTQSPESSCVSAQDNWETGGESEGRTMCPPEVDTHEERRLSERFFPRAFPPPSRRNRRRTKKRHHVHSPQDSGSQSQSAEEERTSCFSSLTSDDEPTRYDPVPTDVMPCNMGLRAANHSPSSSLSELVDASEPVTSDRGSWGMRDASLSDSWHRTAPRYSRFDDDSGSVVQNSWYRSEEDDAMVSPRASQAFIDTRPPLGQDDHSPPPGQGAVKILMKNINAIKKKIKRYEEEFEAAAGYRPSHSEKMKHKEIKKYMSELSKSRKELKQMKDDVAGLVSVPTVFPLSLLRCQESTNPGAKTTSNVSCTADTLRHVEDRLREKRSVVGRLPELKTMNSEEMEDEKTALQKALLYYESLHGRPTTREDRDLARPLYDRYRQVKRIVMRARTKENLVELPPIIEHVAMDFTLASPQHRSSLQGDEDEKLILAPSNTPVIDNPPTTDFTQLDTPSSDPKAGQRSLALGDLHALALN</sequence>
<keyword evidence="1" id="KW-0175">Coiled coil</keyword>
<feature type="region of interest" description="Disordered" evidence="2">
    <location>
        <begin position="15"/>
        <end position="117"/>
    </location>
</feature>
<feature type="compositionally biased region" description="Basic and acidic residues" evidence="2">
    <location>
        <begin position="197"/>
        <end position="210"/>
    </location>
</feature>
<evidence type="ECO:0000313" key="4">
    <source>
        <dbReference type="Proteomes" id="UP000770661"/>
    </source>
</evidence>
<proteinExistence type="predicted"/>
<dbReference type="AlphaFoldDB" id="A0A8J5CK63"/>
<feature type="compositionally biased region" description="Acidic residues" evidence="2">
    <location>
        <begin position="148"/>
        <end position="157"/>
    </location>
</feature>